<organism evidence="2 3">
    <name type="scientific">Flavobacterium anhuiense</name>
    <dbReference type="NCBI Taxonomy" id="459526"/>
    <lineage>
        <taxon>Bacteria</taxon>
        <taxon>Pseudomonadati</taxon>
        <taxon>Bacteroidota</taxon>
        <taxon>Flavobacteriia</taxon>
        <taxon>Flavobacteriales</taxon>
        <taxon>Flavobacteriaceae</taxon>
        <taxon>Flavobacterium</taxon>
    </lineage>
</organism>
<name>A0AAC9D016_9FLAO</name>
<dbReference type="KEGG" id="fjg:BB050_01078"/>
<evidence type="ECO:0000313" key="3">
    <source>
        <dbReference type="Proteomes" id="UP000093276"/>
    </source>
</evidence>
<dbReference type="EMBL" id="CP016907">
    <property type="protein sequence ID" value="AOC94213.1"/>
    <property type="molecule type" value="Genomic_DNA"/>
</dbReference>
<evidence type="ECO:0000256" key="1">
    <source>
        <dbReference type="SAM" id="Phobius"/>
    </source>
</evidence>
<feature type="transmembrane region" description="Helical" evidence="1">
    <location>
        <begin position="33"/>
        <end position="51"/>
    </location>
</feature>
<evidence type="ECO:0000313" key="2">
    <source>
        <dbReference type="EMBL" id="AOC94213.1"/>
    </source>
</evidence>
<feature type="transmembrane region" description="Helical" evidence="1">
    <location>
        <begin position="63"/>
        <end position="81"/>
    </location>
</feature>
<feature type="transmembrane region" description="Helical" evidence="1">
    <location>
        <begin position="105"/>
        <end position="123"/>
    </location>
</feature>
<proteinExistence type="predicted"/>
<keyword evidence="1" id="KW-0812">Transmembrane</keyword>
<accession>A0AAC9D016</accession>
<feature type="transmembrane region" description="Helical" evidence="1">
    <location>
        <begin position="6"/>
        <end position="21"/>
    </location>
</feature>
<gene>
    <name evidence="2" type="ORF">BB050_01078</name>
</gene>
<dbReference type="Proteomes" id="UP000093276">
    <property type="component" value="Chromosome"/>
</dbReference>
<dbReference type="AlphaFoldDB" id="A0AAC9D016"/>
<keyword evidence="1" id="KW-0472">Membrane</keyword>
<keyword evidence="1" id="KW-1133">Transmembrane helix</keyword>
<protein>
    <submittedName>
        <fullName evidence="2">Uncharacterized protein</fullName>
    </submittedName>
</protein>
<sequence length="131" mass="15893">MLNYIYMLFFLSLNIYIYVYLNKVSKLKPVFHFLITSIFVVIILLHELEFITFKITRPQFNRIFFFSYMLILFYFFNKLLIREIAKKQSFNAFNTLIVSTIERGIFLKFIFLVSSIIQLQIIYKLKQLSNL</sequence>
<reference evidence="2 3" key="1">
    <citation type="submission" date="2016-08" db="EMBL/GenBank/DDBJ databases">
        <title>Complete genome sequence of Flavobacterium johnsoniae strain GSE09, a volatile-producing biocontrol agent isolated from cucumber (Cucumis sativus).</title>
        <authorList>
            <person name="Jeong J.-J."/>
            <person name="Oh J.Y."/>
            <person name="Jim Y.J."/>
            <person name="Sang M.K."/>
            <person name="Kim K.D."/>
        </authorList>
    </citation>
    <scope>NUCLEOTIDE SEQUENCE [LARGE SCALE GENOMIC DNA]</scope>
    <source>
        <strain evidence="2 3">GSE09</strain>
    </source>
</reference>